<reference evidence="2 3" key="1">
    <citation type="submission" date="2020-03" db="EMBL/GenBank/DDBJ databases">
        <title>WGS of actinomycetes isolated from Thailand.</title>
        <authorList>
            <person name="Thawai C."/>
        </authorList>
    </citation>
    <scope>NUCLEOTIDE SEQUENCE [LARGE SCALE GENOMIC DNA]</scope>
    <source>
        <strain evidence="2 3">PRB2-1</strain>
    </source>
</reference>
<dbReference type="SUPFAM" id="SSF54909">
    <property type="entry name" value="Dimeric alpha+beta barrel"/>
    <property type="match status" value="1"/>
</dbReference>
<gene>
    <name evidence="2" type="ORF">HCN08_22645</name>
</gene>
<sequence length="123" mass="13352">MNSPFIYLTAHRVDPTRRDELDALLAKYTETISANEGLLAHYAYYDEEGTELTLVQVHRDAASGEQHMQVAGPLIAQGVALAETLRVEVYGEPGPAMSKALEANAERGARAVRATVPAVAFVR</sequence>
<feature type="domain" description="ABM" evidence="1">
    <location>
        <begin position="9"/>
        <end position="69"/>
    </location>
</feature>
<proteinExistence type="predicted"/>
<evidence type="ECO:0000259" key="1">
    <source>
        <dbReference type="Pfam" id="PF03992"/>
    </source>
</evidence>
<dbReference type="Proteomes" id="UP000734511">
    <property type="component" value="Unassembled WGS sequence"/>
</dbReference>
<accession>A0ABX0ZUC8</accession>
<protein>
    <recommendedName>
        <fullName evidence="1">ABM domain-containing protein</fullName>
    </recommendedName>
</protein>
<dbReference type="InterPro" id="IPR007138">
    <property type="entry name" value="ABM_dom"/>
</dbReference>
<organism evidence="2 3">
    <name type="scientific">Actinacidiphila epipremni</name>
    <dbReference type="NCBI Taxonomy" id="2053013"/>
    <lineage>
        <taxon>Bacteria</taxon>
        <taxon>Bacillati</taxon>
        <taxon>Actinomycetota</taxon>
        <taxon>Actinomycetes</taxon>
        <taxon>Kitasatosporales</taxon>
        <taxon>Streptomycetaceae</taxon>
        <taxon>Actinacidiphila</taxon>
    </lineage>
</organism>
<evidence type="ECO:0000313" key="3">
    <source>
        <dbReference type="Proteomes" id="UP000734511"/>
    </source>
</evidence>
<name>A0ABX0ZUC8_9ACTN</name>
<comment type="caution">
    <text evidence="2">The sequence shown here is derived from an EMBL/GenBank/DDBJ whole genome shotgun (WGS) entry which is preliminary data.</text>
</comment>
<dbReference type="InterPro" id="IPR011008">
    <property type="entry name" value="Dimeric_a/b-barrel"/>
</dbReference>
<dbReference type="Gene3D" id="3.30.70.100">
    <property type="match status" value="1"/>
</dbReference>
<keyword evidence="3" id="KW-1185">Reference proteome</keyword>
<dbReference type="RefSeq" id="WP_167985024.1">
    <property type="nucleotide sequence ID" value="NZ_JAATEJ010000019.1"/>
</dbReference>
<dbReference type="Pfam" id="PF03992">
    <property type="entry name" value="ABM"/>
    <property type="match status" value="1"/>
</dbReference>
<dbReference type="EMBL" id="JAATEJ010000019">
    <property type="protein sequence ID" value="NJP46181.1"/>
    <property type="molecule type" value="Genomic_DNA"/>
</dbReference>
<evidence type="ECO:0000313" key="2">
    <source>
        <dbReference type="EMBL" id="NJP46181.1"/>
    </source>
</evidence>